<dbReference type="Proteomes" id="UP001432322">
    <property type="component" value="Unassembled WGS sequence"/>
</dbReference>
<name>A0AAV5WM38_9BILA</name>
<feature type="non-terminal residue" evidence="1">
    <location>
        <position position="1"/>
    </location>
</feature>
<reference evidence="1" key="1">
    <citation type="submission" date="2023-10" db="EMBL/GenBank/DDBJ databases">
        <title>Genome assembly of Pristionchus species.</title>
        <authorList>
            <person name="Yoshida K."/>
            <person name="Sommer R.J."/>
        </authorList>
    </citation>
    <scope>NUCLEOTIDE SEQUENCE</scope>
    <source>
        <strain evidence="1">RS5133</strain>
    </source>
</reference>
<dbReference type="EMBL" id="BTSY01000006">
    <property type="protein sequence ID" value="GMT33041.1"/>
    <property type="molecule type" value="Genomic_DNA"/>
</dbReference>
<sequence>FYNEKQKILSKSNLALAMLAYRITSLSNIERRYDICSKFAYSYYEAFRTHISLVVPTLAADALFAAVESAYIKKPPSKEDLLVFKYFREATDQAFGTMEHVTAKHDEAGIIYHDRIAYKLMLEFQGL</sequence>
<dbReference type="AlphaFoldDB" id="A0AAV5WM38"/>
<protein>
    <submittedName>
        <fullName evidence="1">Uncharacterized protein</fullName>
    </submittedName>
</protein>
<evidence type="ECO:0000313" key="1">
    <source>
        <dbReference type="EMBL" id="GMT33041.1"/>
    </source>
</evidence>
<proteinExistence type="predicted"/>
<comment type="caution">
    <text evidence="1">The sequence shown here is derived from an EMBL/GenBank/DDBJ whole genome shotgun (WGS) entry which is preliminary data.</text>
</comment>
<gene>
    <name evidence="1" type="ORF">PFISCL1PPCAC_24338</name>
</gene>
<keyword evidence="2" id="KW-1185">Reference proteome</keyword>
<accession>A0AAV5WM38</accession>
<feature type="non-terminal residue" evidence="1">
    <location>
        <position position="127"/>
    </location>
</feature>
<evidence type="ECO:0000313" key="2">
    <source>
        <dbReference type="Proteomes" id="UP001432322"/>
    </source>
</evidence>
<organism evidence="1 2">
    <name type="scientific">Pristionchus fissidentatus</name>
    <dbReference type="NCBI Taxonomy" id="1538716"/>
    <lineage>
        <taxon>Eukaryota</taxon>
        <taxon>Metazoa</taxon>
        <taxon>Ecdysozoa</taxon>
        <taxon>Nematoda</taxon>
        <taxon>Chromadorea</taxon>
        <taxon>Rhabditida</taxon>
        <taxon>Rhabditina</taxon>
        <taxon>Diplogasteromorpha</taxon>
        <taxon>Diplogasteroidea</taxon>
        <taxon>Neodiplogasteridae</taxon>
        <taxon>Pristionchus</taxon>
    </lineage>
</organism>